<dbReference type="InterPro" id="IPR045031">
    <property type="entry name" value="DHP_synth-like"/>
</dbReference>
<sequence length="263" mass="27804">MAIINVTADSFSGDGCPDLGSALLAAERAVKEGAEILDIGGESSRPGATMVSEQQELDRVVPLVEALAPLNIPLSIDTVKPAVMRESIRAGADLINDIASFRAPGALDAVCGSSAALSVMHMQGEPGTMQLAPSYRDVVAEVRSFLDERVRVLLDNGVSRQRIVVDPGFGFGKTLDHNLALLRHLEVFGESGFPVFVGVSRKTMLGAITGRDVRERVFAGAAAALLAVQRGARIVRTHDVAATRDVLRVWMAVEADRPPGLAA</sequence>
<dbReference type="Pfam" id="PF00809">
    <property type="entry name" value="Pterin_bind"/>
    <property type="match status" value="1"/>
</dbReference>
<dbReference type="EC" id="2.5.1.15" evidence="4"/>
<organism evidence="10 11">
    <name type="scientific">Zoogloea ramigera</name>
    <dbReference type="NCBI Taxonomy" id="350"/>
    <lineage>
        <taxon>Bacteria</taxon>
        <taxon>Pseudomonadati</taxon>
        <taxon>Pseudomonadota</taxon>
        <taxon>Betaproteobacteria</taxon>
        <taxon>Rhodocyclales</taxon>
        <taxon>Zoogloeaceae</taxon>
        <taxon>Zoogloea</taxon>
    </lineage>
</organism>
<comment type="pathway">
    <text evidence="3">Cofactor biosynthesis; tetrahydrofolate biosynthesis; 7,8-dihydrofolate from 2-amino-4-hydroxy-6-hydroxymethyl-7,8-dihydropteridine diphosphate and 4-aminobenzoate: step 1/2.</text>
</comment>
<dbReference type="NCBIfam" id="TIGR01496">
    <property type="entry name" value="DHPS"/>
    <property type="match status" value="1"/>
</dbReference>
<dbReference type="GO" id="GO:0005829">
    <property type="term" value="C:cytosol"/>
    <property type="evidence" value="ECO:0007669"/>
    <property type="project" value="TreeGrafter"/>
</dbReference>
<dbReference type="Proteomes" id="UP000318422">
    <property type="component" value="Unassembled WGS sequence"/>
</dbReference>
<evidence type="ECO:0000256" key="8">
    <source>
        <dbReference type="ARBA" id="ARBA00022909"/>
    </source>
</evidence>
<accession>A0A4Y4CTH7</accession>
<evidence type="ECO:0000256" key="5">
    <source>
        <dbReference type="ARBA" id="ARBA00022679"/>
    </source>
</evidence>
<dbReference type="InterPro" id="IPR000489">
    <property type="entry name" value="Pterin-binding_dom"/>
</dbReference>
<evidence type="ECO:0000256" key="4">
    <source>
        <dbReference type="ARBA" id="ARBA00012458"/>
    </source>
</evidence>
<gene>
    <name evidence="10" type="primary">folP</name>
    <name evidence="10" type="ORF">ZRA01_06360</name>
</gene>
<dbReference type="Gene3D" id="3.20.20.20">
    <property type="entry name" value="Dihydropteroate synthase-like"/>
    <property type="match status" value="1"/>
</dbReference>
<protein>
    <recommendedName>
        <fullName evidence="4">dihydropteroate synthase</fullName>
        <ecNumber evidence="4">2.5.1.15</ecNumber>
    </recommendedName>
</protein>
<evidence type="ECO:0000256" key="1">
    <source>
        <dbReference type="ARBA" id="ARBA00000012"/>
    </source>
</evidence>
<dbReference type="GO" id="GO:0046654">
    <property type="term" value="P:tetrahydrofolate biosynthetic process"/>
    <property type="evidence" value="ECO:0007669"/>
    <property type="project" value="TreeGrafter"/>
</dbReference>
<keyword evidence="5" id="KW-0808">Transferase</keyword>
<dbReference type="PANTHER" id="PTHR20941:SF1">
    <property type="entry name" value="FOLIC ACID SYNTHESIS PROTEIN FOL1"/>
    <property type="match status" value="1"/>
</dbReference>
<dbReference type="PROSITE" id="PS50972">
    <property type="entry name" value="PTERIN_BINDING"/>
    <property type="match status" value="1"/>
</dbReference>
<dbReference type="CDD" id="cd00739">
    <property type="entry name" value="DHPS"/>
    <property type="match status" value="1"/>
</dbReference>
<dbReference type="PANTHER" id="PTHR20941">
    <property type="entry name" value="FOLATE SYNTHESIS PROTEINS"/>
    <property type="match status" value="1"/>
</dbReference>
<feature type="domain" description="Pterin-binding" evidence="9">
    <location>
        <begin position="1"/>
        <end position="248"/>
    </location>
</feature>
<dbReference type="InterPro" id="IPR006390">
    <property type="entry name" value="DHP_synth_dom"/>
</dbReference>
<dbReference type="GO" id="GO:0046656">
    <property type="term" value="P:folic acid biosynthetic process"/>
    <property type="evidence" value="ECO:0007669"/>
    <property type="project" value="UniProtKB-KW"/>
</dbReference>
<name>A0A4Y4CTH7_ZOORA</name>
<proteinExistence type="predicted"/>
<keyword evidence="8" id="KW-0289">Folate biosynthesis</keyword>
<evidence type="ECO:0000256" key="7">
    <source>
        <dbReference type="ARBA" id="ARBA00022842"/>
    </source>
</evidence>
<evidence type="ECO:0000259" key="9">
    <source>
        <dbReference type="PROSITE" id="PS50972"/>
    </source>
</evidence>
<keyword evidence="7" id="KW-0460">Magnesium</keyword>
<evidence type="ECO:0000256" key="6">
    <source>
        <dbReference type="ARBA" id="ARBA00022723"/>
    </source>
</evidence>
<comment type="cofactor">
    <cofactor evidence="2">
        <name>Mg(2+)</name>
        <dbReference type="ChEBI" id="CHEBI:18420"/>
    </cofactor>
</comment>
<evidence type="ECO:0000313" key="11">
    <source>
        <dbReference type="Proteomes" id="UP000318422"/>
    </source>
</evidence>
<dbReference type="InterPro" id="IPR011005">
    <property type="entry name" value="Dihydropteroate_synth-like_sf"/>
</dbReference>
<keyword evidence="6" id="KW-0479">Metal-binding</keyword>
<dbReference type="EMBL" id="BJNV01000007">
    <property type="protein sequence ID" value="GEC94563.1"/>
    <property type="molecule type" value="Genomic_DNA"/>
</dbReference>
<evidence type="ECO:0000256" key="2">
    <source>
        <dbReference type="ARBA" id="ARBA00001946"/>
    </source>
</evidence>
<dbReference type="AlphaFoldDB" id="A0A4Y4CTH7"/>
<dbReference type="PROSITE" id="PS00793">
    <property type="entry name" value="DHPS_2"/>
    <property type="match status" value="1"/>
</dbReference>
<reference evidence="10 11" key="1">
    <citation type="submission" date="2019-06" db="EMBL/GenBank/DDBJ databases">
        <title>Whole genome shotgun sequence of Zoogloea ramigera NBRC 15342.</title>
        <authorList>
            <person name="Hosoyama A."/>
            <person name="Uohara A."/>
            <person name="Ohji S."/>
            <person name="Ichikawa N."/>
        </authorList>
    </citation>
    <scope>NUCLEOTIDE SEQUENCE [LARGE SCALE GENOMIC DNA]</scope>
    <source>
        <strain evidence="10 11">NBRC 15342</strain>
    </source>
</reference>
<comment type="caution">
    <text evidence="10">The sequence shown here is derived from an EMBL/GenBank/DDBJ whole genome shotgun (WGS) entry which is preliminary data.</text>
</comment>
<dbReference type="SUPFAM" id="SSF51717">
    <property type="entry name" value="Dihydropteroate synthetase-like"/>
    <property type="match status" value="1"/>
</dbReference>
<comment type="catalytic activity">
    <reaction evidence="1">
        <text>(7,8-dihydropterin-6-yl)methyl diphosphate + 4-aminobenzoate = 7,8-dihydropteroate + diphosphate</text>
        <dbReference type="Rhea" id="RHEA:19949"/>
        <dbReference type="ChEBI" id="CHEBI:17836"/>
        <dbReference type="ChEBI" id="CHEBI:17839"/>
        <dbReference type="ChEBI" id="CHEBI:33019"/>
        <dbReference type="ChEBI" id="CHEBI:72950"/>
        <dbReference type="EC" id="2.5.1.15"/>
    </reaction>
</comment>
<keyword evidence="11" id="KW-1185">Reference proteome</keyword>
<dbReference type="GO" id="GO:0004156">
    <property type="term" value="F:dihydropteroate synthase activity"/>
    <property type="evidence" value="ECO:0007669"/>
    <property type="project" value="UniProtKB-EC"/>
</dbReference>
<dbReference type="GO" id="GO:0046872">
    <property type="term" value="F:metal ion binding"/>
    <property type="evidence" value="ECO:0007669"/>
    <property type="project" value="UniProtKB-KW"/>
</dbReference>
<evidence type="ECO:0000256" key="3">
    <source>
        <dbReference type="ARBA" id="ARBA00004763"/>
    </source>
</evidence>
<evidence type="ECO:0000313" key="10">
    <source>
        <dbReference type="EMBL" id="GEC94563.1"/>
    </source>
</evidence>